<evidence type="ECO:0000313" key="2">
    <source>
        <dbReference type="EMBL" id="SDH85316.1"/>
    </source>
</evidence>
<keyword evidence="1" id="KW-0732">Signal</keyword>
<dbReference type="Gene3D" id="2.60.40.2340">
    <property type="match status" value="2"/>
</dbReference>
<sequence length="231" mass="25041">MKKLLIGKLSILLLILGVVIACDKQDVGDAPKSNMRSIIGFTVKPGYNAGNIFVNHQGVIDQSNKTITIELPDNIDMTKIRPEIVLSPYTTVTPGNIEPVDFSQPDLEYTAIAQSGKVAVYSLIVKNTYKYKGNTLYAISFPDVPFADGTVPRGSFANNNATVTVPAGTDISKLRPLMELAVDSKNATFSKDPDTDWDFATPADNKVKFQVISQTGSAKWHAVTVVVSESM</sequence>
<feature type="chain" id="PRO_5010281507" description="DUF1735 domain-containing protein" evidence="1">
    <location>
        <begin position="22"/>
        <end position="231"/>
    </location>
</feature>
<protein>
    <recommendedName>
        <fullName evidence="4">DUF1735 domain-containing protein</fullName>
    </recommendedName>
</protein>
<feature type="signal peptide" evidence="1">
    <location>
        <begin position="1"/>
        <end position="21"/>
    </location>
</feature>
<reference evidence="2 3" key="1">
    <citation type="submission" date="2016-10" db="EMBL/GenBank/DDBJ databases">
        <authorList>
            <person name="de Groot N.N."/>
        </authorList>
    </citation>
    <scope>NUCLEOTIDE SEQUENCE [LARGE SCALE GENOMIC DNA]</scope>
    <source>
        <strain evidence="2 3">NLAE-zl-C57</strain>
    </source>
</reference>
<gene>
    <name evidence="2" type="ORF">SAMN05192582_101531</name>
</gene>
<dbReference type="AlphaFoldDB" id="A0A1G8FTM4"/>
<proteinExistence type="predicted"/>
<evidence type="ECO:0000313" key="3">
    <source>
        <dbReference type="Proteomes" id="UP000181870"/>
    </source>
</evidence>
<evidence type="ECO:0008006" key="4">
    <source>
        <dbReference type="Google" id="ProtNLM"/>
    </source>
</evidence>
<evidence type="ECO:0000256" key="1">
    <source>
        <dbReference type="SAM" id="SignalP"/>
    </source>
</evidence>
<name>A0A1G8FTM4_BACOV</name>
<accession>A0A1G8FTM4</accession>
<dbReference type="PROSITE" id="PS51257">
    <property type="entry name" value="PROKAR_LIPOPROTEIN"/>
    <property type="match status" value="1"/>
</dbReference>
<dbReference type="RefSeq" id="WP_074637257.1">
    <property type="nucleotide sequence ID" value="NZ_FNDO01000015.1"/>
</dbReference>
<dbReference type="Proteomes" id="UP000181870">
    <property type="component" value="Unassembled WGS sequence"/>
</dbReference>
<dbReference type="EMBL" id="FNDO01000015">
    <property type="protein sequence ID" value="SDH85316.1"/>
    <property type="molecule type" value="Genomic_DNA"/>
</dbReference>
<organism evidence="2 3">
    <name type="scientific">Bacteroides ovatus</name>
    <dbReference type="NCBI Taxonomy" id="28116"/>
    <lineage>
        <taxon>Bacteria</taxon>
        <taxon>Pseudomonadati</taxon>
        <taxon>Bacteroidota</taxon>
        <taxon>Bacteroidia</taxon>
        <taxon>Bacteroidales</taxon>
        <taxon>Bacteroidaceae</taxon>
        <taxon>Bacteroides</taxon>
    </lineage>
</organism>